<evidence type="ECO:0000256" key="1">
    <source>
        <dbReference type="ARBA" id="ARBA00023242"/>
    </source>
</evidence>
<evidence type="ECO:0000313" key="3">
    <source>
        <dbReference type="EMBL" id="KAJ5364747.1"/>
    </source>
</evidence>
<sequence>MGKMSQHALPQKTGAKRDKYTSHACGECQRRKVKVSALASTIPGIFLRLGDGTNVEMVGANCQYEDVGPRGPKPRKRFHEDFTSEDLRSQYGLQKRRKPRSTLRDQLAQLQEKVDELIQGHNPEGLVPSTSPELRHDPSVSSSPRMIIDSAKSNPSPESLFNCSIYTSSLDAYSHGRLFQDTDVFHAQSPGSNPIALGSQIDALRKLGCRNRSRKLPLLSTGFTTEPDFIAQLPEPTILWGQVTVFLAEFGCYFPCLHEDRVCDQLSTALGLLGYDENHREVCVDNSQCQIIAFLFNMLAYAEAVTQSSPTVGNIEAHAGAERYFQGVRLMEHFGKLHGNDLQTTVYHTTATAYLLELGMLQVAFQSISRAFQTALCINLNNQHRWPNNTQDEDIACRQSLWWTIFFLDKRVAQKIGIAYSVRQTECAVREYLEDDSSLSLQAHHELLQSMILFGRLWAQIWDTFFSSKANLKENKEGRDDAWAELQLTDMKIILAYRRLPSRLRWKSEKITMYIKNGDSEKEVRRRLLVFLRFALLRLSIRHNPMEDPEADFERRKCCVHVCLATIKAVRTYTATFGYHKPSGHVLTSALIESLYYIMSEQQRQQEQPSDNGGNGDQVVSQETLERAKTCSSALLHKLALTTAGASRACEALQEVLSPTDFHCDDGSYNYEILLPGIVESDPSMHAMQDESASVAELWRTTSEAAGQEYDPESPKLEMPSISEINIISPSLSEFVGGVEDPFGDLAEGMDWESLLRTLPS</sequence>
<evidence type="ECO:0000256" key="2">
    <source>
        <dbReference type="SAM" id="MobiDB-lite"/>
    </source>
</evidence>
<dbReference type="AlphaFoldDB" id="A0A9W9RQW3"/>
<dbReference type="EMBL" id="JAPZBS010000008">
    <property type="protein sequence ID" value="KAJ5364747.1"/>
    <property type="molecule type" value="Genomic_DNA"/>
</dbReference>
<evidence type="ECO:0008006" key="5">
    <source>
        <dbReference type="Google" id="ProtNLM"/>
    </source>
</evidence>
<dbReference type="GO" id="GO:0003700">
    <property type="term" value="F:DNA-binding transcription factor activity"/>
    <property type="evidence" value="ECO:0007669"/>
    <property type="project" value="InterPro"/>
</dbReference>
<reference evidence="3" key="1">
    <citation type="submission" date="2022-11" db="EMBL/GenBank/DDBJ databases">
        <authorList>
            <person name="Petersen C."/>
        </authorList>
    </citation>
    <scope>NUCLEOTIDE SEQUENCE</scope>
    <source>
        <strain evidence="3">IBT 29864</strain>
    </source>
</reference>
<dbReference type="Proteomes" id="UP001147782">
    <property type="component" value="Unassembled WGS sequence"/>
</dbReference>
<keyword evidence="1" id="KW-0539">Nucleus</keyword>
<gene>
    <name evidence="3" type="ORF">N7496_010460</name>
</gene>
<feature type="region of interest" description="Disordered" evidence="2">
    <location>
        <begin position="1"/>
        <end position="23"/>
    </location>
</feature>
<feature type="region of interest" description="Disordered" evidence="2">
    <location>
        <begin position="121"/>
        <end position="144"/>
    </location>
</feature>
<organism evidence="3 4">
    <name type="scientific">Penicillium cataractarum</name>
    <dbReference type="NCBI Taxonomy" id="2100454"/>
    <lineage>
        <taxon>Eukaryota</taxon>
        <taxon>Fungi</taxon>
        <taxon>Dikarya</taxon>
        <taxon>Ascomycota</taxon>
        <taxon>Pezizomycotina</taxon>
        <taxon>Eurotiomycetes</taxon>
        <taxon>Eurotiomycetidae</taxon>
        <taxon>Eurotiales</taxon>
        <taxon>Aspergillaceae</taxon>
        <taxon>Penicillium</taxon>
    </lineage>
</organism>
<reference evidence="3" key="2">
    <citation type="journal article" date="2023" name="IMA Fungus">
        <title>Comparative genomic study of the Penicillium genus elucidates a diverse pangenome and 15 lateral gene transfer events.</title>
        <authorList>
            <person name="Petersen C."/>
            <person name="Sorensen T."/>
            <person name="Nielsen M.R."/>
            <person name="Sondergaard T.E."/>
            <person name="Sorensen J.L."/>
            <person name="Fitzpatrick D.A."/>
            <person name="Frisvad J.C."/>
            <person name="Nielsen K.L."/>
        </authorList>
    </citation>
    <scope>NUCLEOTIDE SEQUENCE</scope>
    <source>
        <strain evidence="3">IBT 29864</strain>
    </source>
</reference>
<keyword evidence="4" id="KW-1185">Reference proteome</keyword>
<dbReference type="CDD" id="cd12148">
    <property type="entry name" value="fungal_TF_MHR"/>
    <property type="match status" value="1"/>
</dbReference>
<dbReference type="InterPro" id="IPR050987">
    <property type="entry name" value="AtrR-like"/>
</dbReference>
<evidence type="ECO:0000313" key="4">
    <source>
        <dbReference type="Proteomes" id="UP001147782"/>
    </source>
</evidence>
<dbReference type="RefSeq" id="XP_056552373.1">
    <property type="nucleotide sequence ID" value="XM_056703373.1"/>
</dbReference>
<dbReference type="OrthoDB" id="1393670at2759"/>
<proteinExistence type="predicted"/>
<comment type="caution">
    <text evidence="3">The sequence shown here is derived from an EMBL/GenBank/DDBJ whole genome shotgun (WGS) entry which is preliminary data.</text>
</comment>
<dbReference type="PANTHER" id="PTHR46910:SF13">
    <property type="entry name" value="SPECIFIC TRANSCRIPTION FACTOR, PUTATIVE (AFU_ORTHOLOGUE AFUA_4G06190)-RELATED"/>
    <property type="match status" value="1"/>
</dbReference>
<protein>
    <recommendedName>
        <fullName evidence="5">Transcription factor domain-containing protein</fullName>
    </recommendedName>
</protein>
<accession>A0A9W9RQW3</accession>
<dbReference type="PANTHER" id="PTHR46910">
    <property type="entry name" value="TRANSCRIPTION FACTOR PDR1"/>
    <property type="match status" value="1"/>
</dbReference>
<name>A0A9W9RQW3_9EURO</name>
<dbReference type="GeneID" id="81442552"/>